<name>A0ABR1ICG5_9HYPO</name>
<accession>A0ABR1ICG5</accession>
<protein>
    <submittedName>
        <fullName evidence="2">Uncharacterized protein</fullName>
    </submittedName>
</protein>
<feature type="compositionally biased region" description="Polar residues" evidence="1">
    <location>
        <begin position="31"/>
        <end position="44"/>
    </location>
</feature>
<feature type="compositionally biased region" description="Acidic residues" evidence="1">
    <location>
        <begin position="265"/>
        <end position="291"/>
    </location>
</feature>
<feature type="region of interest" description="Disordered" evidence="1">
    <location>
        <begin position="265"/>
        <end position="315"/>
    </location>
</feature>
<reference evidence="2 3" key="1">
    <citation type="journal article" date="2025" name="Microbiol. Resour. Announc.">
        <title>Draft genome sequences for Neonectria magnoliae and Neonectria punicea, canker pathogens of Liriodendron tulipifera and Acer saccharum in West Virginia.</title>
        <authorList>
            <person name="Petronek H.M."/>
            <person name="Kasson M.T."/>
            <person name="Metheny A.M."/>
            <person name="Stauder C.M."/>
            <person name="Lovett B."/>
            <person name="Lynch S.C."/>
            <person name="Garnas J.R."/>
            <person name="Kasson L.R."/>
            <person name="Stajich J.E."/>
        </authorList>
    </citation>
    <scope>NUCLEOTIDE SEQUENCE [LARGE SCALE GENOMIC DNA]</scope>
    <source>
        <strain evidence="2 3">NRRL 64651</strain>
    </source>
</reference>
<evidence type="ECO:0000313" key="3">
    <source>
        <dbReference type="Proteomes" id="UP001498421"/>
    </source>
</evidence>
<evidence type="ECO:0000313" key="2">
    <source>
        <dbReference type="EMBL" id="KAK7430684.1"/>
    </source>
</evidence>
<dbReference type="Proteomes" id="UP001498421">
    <property type="component" value="Unassembled WGS sequence"/>
</dbReference>
<feature type="compositionally biased region" description="Low complexity" evidence="1">
    <location>
        <begin position="306"/>
        <end position="315"/>
    </location>
</feature>
<proteinExistence type="predicted"/>
<organism evidence="2 3">
    <name type="scientific">Neonectria magnoliae</name>
    <dbReference type="NCBI Taxonomy" id="2732573"/>
    <lineage>
        <taxon>Eukaryota</taxon>
        <taxon>Fungi</taxon>
        <taxon>Dikarya</taxon>
        <taxon>Ascomycota</taxon>
        <taxon>Pezizomycotina</taxon>
        <taxon>Sordariomycetes</taxon>
        <taxon>Hypocreomycetidae</taxon>
        <taxon>Hypocreales</taxon>
        <taxon>Nectriaceae</taxon>
        <taxon>Neonectria</taxon>
    </lineage>
</organism>
<gene>
    <name evidence="2" type="ORF">QQZ08_002728</name>
</gene>
<comment type="caution">
    <text evidence="2">The sequence shown here is derived from an EMBL/GenBank/DDBJ whole genome shotgun (WGS) entry which is preliminary data.</text>
</comment>
<keyword evidence="3" id="KW-1185">Reference proteome</keyword>
<sequence>MNSSTSQIRTVIGGGKHVSEPPDYQGAASFGRQTDSGYASQGATPASHPPVATPLVFGKFPSESIWPLSSRNEKKERIVFSDLAVDKATTDRFTAIRPHFEKLLLEYVRKGQKRGASFTPISTRLLMIGSSKEDAVAEIAVFCHPDQRKRLKKFAKLRGVTDLCQPDDPGEKTFRITVFGNAPMLLARLGESKVAVIADHFLFYDLPLTLCGTRIILRSPSGQTSNATVGGVIKIVTEIGDVQCYGMTVGHALQELYNSDAFDDEEYDNEKDDSDDEDSDDNDSIDTDDNSDISHDPSLMRSLTDSPSSGSSVGPSSWGFLEPLTIGEIVEPSMRTTEVAHYYDWALFRLLDASRYELNKLLSEERASITLTKRAPGETGRRSVCMMAGHTAVKKGHLLPSPGRIVINPGRDFVDSYMITIDDGIGICEGDSGSWVVDADTFELYGHLVASDMFDSGYVIPFSGVSDDIKREFRAQSVTLPSMVDIFCARYDEIPITAAPTPAPNVPTKDSCIDSGYSSNPAVSRYI</sequence>
<feature type="region of interest" description="Disordered" evidence="1">
    <location>
        <begin position="1"/>
        <end position="47"/>
    </location>
</feature>
<dbReference type="EMBL" id="JAZAVK010000017">
    <property type="protein sequence ID" value="KAK7430684.1"/>
    <property type="molecule type" value="Genomic_DNA"/>
</dbReference>
<evidence type="ECO:0000256" key="1">
    <source>
        <dbReference type="SAM" id="MobiDB-lite"/>
    </source>
</evidence>